<dbReference type="EMBL" id="JBHTCS010000014">
    <property type="protein sequence ID" value="MFC7448791.1"/>
    <property type="molecule type" value="Genomic_DNA"/>
</dbReference>
<feature type="transmembrane region" description="Helical" evidence="1">
    <location>
        <begin position="22"/>
        <end position="45"/>
    </location>
</feature>
<dbReference type="SUPFAM" id="SSF52540">
    <property type="entry name" value="P-loop containing nucleoside triphosphate hydrolases"/>
    <property type="match status" value="1"/>
</dbReference>
<keyword evidence="3" id="KW-1185">Reference proteome</keyword>
<dbReference type="PANTHER" id="PTHR32309:SF31">
    <property type="entry name" value="CAPSULAR EXOPOLYSACCHARIDE FAMILY"/>
    <property type="match status" value="1"/>
</dbReference>
<comment type="caution">
    <text evidence="2">The sequence shown here is derived from an EMBL/GenBank/DDBJ whole genome shotgun (WGS) entry which is preliminary data.</text>
</comment>
<organism evidence="2 3">
    <name type="scientific">Rhodococcus daqingensis</name>
    <dbReference type="NCBI Taxonomy" id="2479363"/>
    <lineage>
        <taxon>Bacteria</taxon>
        <taxon>Bacillati</taxon>
        <taxon>Actinomycetota</taxon>
        <taxon>Actinomycetes</taxon>
        <taxon>Mycobacteriales</taxon>
        <taxon>Nocardiaceae</taxon>
        <taxon>Rhodococcus</taxon>
    </lineage>
</organism>
<gene>
    <name evidence="2" type="ORF">ACFQS9_12910</name>
</gene>
<keyword evidence="1" id="KW-0812">Transmembrane</keyword>
<accession>A0ABW2RZ38</accession>
<dbReference type="Gene3D" id="3.40.50.300">
    <property type="entry name" value="P-loop containing nucleotide triphosphate hydrolases"/>
    <property type="match status" value="1"/>
</dbReference>
<reference evidence="3" key="1">
    <citation type="journal article" date="2019" name="Int. J. Syst. Evol. Microbiol.">
        <title>The Global Catalogue of Microorganisms (GCM) 10K type strain sequencing project: providing services to taxonomists for standard genome sequencing and annotation.</title>
        <authorList>
            <consortium name="The Broad Institute Genomics Platform"/>
            <consortium name="The Broad Institute Genome Sequencing Center for Infectious Disease"/>
            <person name="Wu L."/>
            <person name="Ma J."/>
        </authorList>
    </citation>
    <scope>NUCLEOTIDE SEQUENCE [LARGE SCALE GENOMIC DNA]</scope>
    <source>
        <strain evidence="3">ICMP 19430</strain>
    </source>
</reference>
<dbReference type="InterPro" id="IPR050445">
    <property type="entry name" value="Bact_polysacc_biosynth/exp"/>
</dbReference>
<dbReference type="InterPro" id="IPR027417">
    <property type="entry name" value="P-loop_NTPase"/>
</dbReference>
<dbReference type="RefSeq" id="WP_378405207.1">
    <property type="nucleotide sequence ID" value="NZ_JBHTCS010000014.1"/>
</dbReference>
<dbReference type="Proteomes" id="UP001596484">
    <property type="component" value="Unassembled WGS sequence"/>
</dbReference>
<sequence>MSTSVHQPVRAYARVLRQRWRWVAWGALLALGAAVVGLLVVPPLYRSTATVFIRTPGDVSRVVDGGDRYAQQRAGTYAALAGSTDLAARVISDLGIDVSPEMFADHITATAVPGTVLIDVAVDASSAGQAQRTATVFLSEFAETVRVLESVDGSVLPRAQLVVVDAPGPPSRARFWGVPALVVLPAAILIGTVLGAAGAVVRSIFDRAVRDPRDAARIAGAPVLGSIDLRSTGAVTEDARLVRRRLHSVMGDPDRGVIAVTEPHEGSAAAAASRAFAALLRERHESLILVDLDLRSRRLTELLGVDEIPGVSDVLRGRTALVAAVTDSEDGAFLSAGSVVDVPSSLIDSAALPPMIGELRERYDWLLLACPPALSAADVDVIAAAADVVVIVVRRGVTTDTELLETAAALPGPTVTAAVLDRESDPGTFGLLRSGKGQVQ</sequence>
<evidence type="ECO:0000256" key="1">
    <source>
        <dbReference type="SAM" id="Phobius"/>
    </source>
</evidence>
<evidence type="ECO:0000313" key="3">
    <source>
        <dbReference type="Proteomes" id="UP001596484"/>
    </source>
</evidence>
<evidence type="ECO:0000313" key="2">
    <source>
        <dbReference type="EMBL" id="MFC7448791.1"/>
    </source>
</evidence>
<protein>
    <submittedName>
        <fullName evidence="2">Uncharacterized protein</fullName>
    </submittedName>
</protein>
<keyword evidence="1" id="KW-1133">Transmembrane helix</keyword>
<feature type="transmembrane region" description="Helical" evidence="1">
    <location>
        <begin position="176"/>
        <end position="201"/>
    </location>
</feature>
<proteinExistence type="predicted"/>
<name>A0ABW2RZ38_9NOCA</name>
<dbReference type="PANTHER" id="PTHR32309">
    <property type="entry name" value="TYROSINE-PROTEIN KINASE"/>
    <property type="match status" value="1"/>
</dbReference>
<keyword evidence="1" id="KW-0472">Membrane</keyword>